<sequence>MTTDHLKLTTYCGERQRHEHRFVADALLDLYAGADVAISVLLRGIASFGPRHQLRSDESLTLSEDPPVTVTAVDSADKIAALAEQAVAMIPRGLITVERAQLVRADSPAPIVPETAKLTVYVGRHHRVAGAPAYRAICSALHRHGLSGASVFLGVDGTVHGQRRRARFFGRNADVPIMIDAVGTGAQITAALAELDGLGDQPIFTVERAQLCKRDGQLLTRPAPLPATDDLGRPLWQKLMVHTSEAALHDGTPIHRAIVRRLLQSGTTSGATALRCVWGFDGDAEPHGDKLFQLGRHVPVTTVVVDTPDRISAAFDVIDEITARHGLVTAEMVPAATTVDAGHRYGGTSLARYSY</sequence>
<comment type="caution">
    <text evidence="2">The sequence shown here is derived from an EMBL/GenBank/DDBJ whole genome shotgun (WGS) entry which is preliminary data.</text>
</comment>
<protein>
    <submittedName>
        <fullName evidence="2">PII-like signaling protein</fullName>
    </submittedName>
</protein>
<dbReference type="RefSeq" id="WP_280835819.1">
    <property type="nucleotide sequence ID" value="NZ_JARXVE010000017.1"/>
</dbReference>
<evidence type="ECO:0000313" key="2">
    <source>
        <dbReference type="EMBL" id="MDH6199272.1"/>
    </source>
</evidence>
<name>A0ABT6L8J1_9MYCO</name>
<dbReference type="EMBL" id="JARXVE010000017">
    <property type="protein sequence ID" value="MDH6199272.1"/>
    <property type="molecule type" value="Genomic_DNA"/>
</dbReference>
<dbReference type="PANTHER" id="PTHR35983:SF1">
    <property type="entry name" value="UPF0166 PROTEIN TM_0021"/>
    <property type="match status" value="1"/>
</dbReference>
<dbReference type="InterPro" id="IPR011322">
    <property type="entry name" value="N-reg_PII-like_a/b"/>
</dbReference>
<dbReference type="PANTHER" id="PTHR35983">
    <property type="entry name" value="UPF0166 PROTEIN TM_0021"/>
    <property type="match status" value="1"/>
</dbReference>
<keyword evidence="3" id="KW-1185">Reference proteome</keyword>
<organism evidence="2 3">
    <name type="scientific">Mycolicibacterium frederiksbergense</name>
    <dbReference type="NCBI Taxonomy" id="117567"/>
    <lineage>
        <taxon>Bacteria</taxon>
        <taxon>Bacillati</taxon>
        <taxon>Actinomycetota</taxon>
        <taxon>Actinomycetes</taxon>
        <taxon>Mycobacteriales</taxon>
        <taxon>Mycobacteriaceae</taxon>
        <taxon>Mycolicibacterium</taxon>
    </lineage>
</organism>
<dbReference type="Gene3D" id="3.30.70.120">
    <property type="match status" value="3"/>
</dbReference>
<dbReference type="Proteomes" id="UP001160130">
    <property type="component" value="Unassembled WGS sequence"/>
</dbReference>
<dbReference type="InterPro" id="IPR003793">
    <property type="entry name" value="UPF0166"/>
</dbReference>
<evidence type="ECO:0000256" key="1">
    <source>
        <dbReference type="ARBA" id="ARBA00010554"/>
    </source>
</evidence>
<dbReference type="Pfam" id="PF02641">
    <property type="entry name" value="DUF190"/>
    <property type="match status" value="3"/>
</dbReference>
<comment type="similarity">
    <text evidence="1">Belongs to the UPF0166 family.</text>
</comment>
<accession>A0ABT6L8J1</accession>
<evidence type="ECO:0000313" key="3">
    <source>
        <dbReference type="Proteomes" id="UP001160130"/>
    </source>
</evidence>
<dbReference type="SUPFAM" id="SSF54913">
    <property type="entry name" value="GlnB-like"/>
    <property type="match status" value="3"/>
</dbReference>
<gene>
    <name evidence="2" type="ORF">M2272_005941</name>
</gene>
<proteinExistence type="inferred from homology"/>
<dbReference type="InterPro" id="IPR015867">
    <property type="entry name" value="N-reg_PII/ATP_PRibTrfase_C"/>
</dbReference>
<reference evidence="2 3" key="1">
    <citation type="submission" date="2023-04" db="EMBL/GenBank/DDBJ databases">
        <title>Forest soil microbial communities from Buena Vista Peninsula, Colon Province, Panama.</title>
        <authorList>
            <person name="Bouskill N."/>
        </authorList>
    </citation>
    <scope>NUCLEOTIDE SEQUENCE [LARGE SCALE GENOMIC DNA]</scope>
    <source>
        <strain evidence="2 3">AC80</strain>
    </source>
</reference>